<dbReference type="InterPro" id="IPR008271">
    <property type="entry name" value="Ser/Thr_kinase_AS"/>
</dbReference>
<dbReference type="GO" id="GO:0035556">
    <property type="term" value="P:intracellular signal transduction"/>
    <property type="evidence" value="ECO:0007669"/>
    <property type="project" value="TreeGrafter"/>
</dbReference>
<dbReference type="CDD" id="cd06705">
    <property type="entry name" value="PDZ_MAST"/>
    <property type="match status" value="1"/>
</dbReference>
<dbReference type="InterPro" id="IPR037711">
    <property type="entry name" value="MAST"/>
</dbReference>
<dbReference type="PANTHER" id="PTHR24356:SF414">
    <property type="entry name" value="NON-SPECIFIC SERINE_THREONINE PROTEIN KINASE"/>
    <property type="match status" value="1"/>
</dbReference>
<feature type="compositionally biased region" description="Polar residues" evidence="15">
    <location>
        <begin position="253"/>
        <end position="282"/>
    </location>
</feature>
<dbReference type="InterPro" id="IPR001478">
    <property type="entry name" value="PDZ"/>
</dbReference>
<dbReference type="GO" id="GO:0005737">
    <property type="term" value="C:cytoplasm"/>
    <property type="evidence" value="ECO:0007669"/>
    <property type="project" value="UniProtKB-SubCell"/>
</dbReference>
<dbReference type="CDD" id="cd05609">
    <property type="entry name" value="STKc_MAST"/>
    <property type="match status" value="1"/>
</dbReference>
<feature type="region of interest" description="Disordered" evidence="15">
    <location>
        <begin position="1"/>
        <end position="30"/>
    </location>
</feature>
<evidence type="ECO:0000256" key="8">
    <source>
        <dbReference type="ARBA" id="ARBA00022679"/>
    </source>
</evidence>
<dbReference type="PROSITE" id="PS50011">
    <property type="entry name" value="PROTEIN_KINASE_DOM"/>
    <property type="match status" value="1"/>
</dbReference>
<organism evidence="19">
    <name type="scientific">Ascaris suum</name>
    <name type="common">Pig roundworm</name>
    <name type="synonym">Ascaris lumbricoides</name>
    <dbReference type="NCBI Taxonomy" id="6253"/>
    <lineage>
        <taxon>Eukaryota</taxon>
        <taxon>Metazoa</taxon>
        <taxon>Ecdysozoa</taxon>
        <taxon>Nematoda</taxon>
        <taxon>Chromadorea</taxon>
        <taxon>Rhabditida</taxon>
        <taxon>Spirurina</taxon>
        <taxon>Ascaridomorpha</taxon>
        <taxon>Ascaridoidea</taxon>
        <taxon>Ascarididae</taxon>
        <taxon>Ascaris</taxon>
    </lineage>
</organism>
<evidence type="ECO:0000256" key="14">
    <source>
        <dbReference type="ARBA" id="ARBA00048679"/>
    </source>
</evidence>
<keyword evidence="7" id="KW-0597">Phosphoprotein</keyword>
<dbReference type="GO" id="GO:0005524">
    <property type="term" value="F:ATP binding"/>
    <property type="evidence" value="ECO:0007669"/>
    <property type="project" value="UniProtKB-KW"/>
</dbReference>
<dbReference type="SMART" id="SM00220">
    <property type="entry name" value="S_TKc"/>
    <property type="match status" value="1"/>
</dbReference>
<evidence type="ECO:0000256" key="1">
    <source>
        <dbReference type="ARBA" id="ARBA00001946"/>
    </source>
</evidence>
<keyword evidence="12" id="KW-0460">Magnesium</keyword>
<feature type="region of interest" description="Disordered" evidence="15">
    <location>
        <begin position="1556"/>
        <end position="1598"/>
    </location>
</feature>
<dbReference type="InterPro" id="IPR000961">
    <property type="entry name" value="AGC-kinase_C"/>
</dbReference>
<evidence type="ECO:0000256" key="4">
    <source>
        <dbReference type="ARBA" id="ARBA00012513"/>
    </source>
</evidence>
<dbReference type="PROSITE" id="PS50106">
    <property type="entry name" value="PDZ"/>
    <property type="match status" value="1"/>
</dbReference>
<evidence type="ECO:0000256" key="2">
    <source>
        <dbReference type="ARBA" id="ARBA00004496"/>
    </source>
</evidence>
<protein>
    <recommendedName>
        <fullName evidence="4">non-specific serine/threonine protein kinase</fullName>
        <ecNumber evidence="4">2.7.11.1</ecNumber>
    </recommendedName>
</protein>
<keyword evidence="8" id="KW-0808">Transferase</keyword>
<dbReference type="InterPro" id="IPR000719">
    <property type="entry name" value="Prot_kinase_dom"/>
</dbReference>
<dbReference type="GO" id="GO:0000287">
    <property type="term" value="F:magnesium ion binding"/>
    <property type="evidence" value="ECO:0007669"/>
    <property type="project" value="InterPro"/>
</dbReference>
<dbReference type="FunFam" id="3.30.200.20:FF:000012">
    <property type="entry name" value="microtubule-associated serine/threonine-protein kinase 2 isoform X1"/>
    <property type="match status" value="1"/>
</dbReference>
<accession>F1KQS9</accession>
<dbReference type="GO" id="GO:0004674">
    <property type="term" value="F:protein serine/threonine kinase activity"/>
    <property type="evidence" value="ECO:0007669"/>
    <property type="project" value="UniProtKB-KW"/>
</dbReference>
<dbReference type="FunFam" id="1.10.510.10:FF:000012">
    <property type="entry name" value="microtubule-associated serine/threonine-protein kinase 2 isoform X1"/>
    <property type="match status" value="1"/>
</dbReference>
<dbReference type="SUPFAM" id="SSF56112">
    <property type="entry name" value="Protein kinase-like (PK-like)"/>
    <property type="match status" value="1"/>
</dbReference>
<feature type="compositionally biased region" description="Polar residues" evidence="15">
    <location>
        <begin position="184"/>
        <end position="195"/>
    </location>
</feature>
<feature type="region of interest" description="Disordered" evidence="15">
    <location>
        <begin position="1255"/>
        <end position="1306"/>
    </location>
</feature>
<dbReference type="PANTHER" id="PTHR24356">
    <property type="entry name" value="SERINE/THREONINE-PROTEIN KINASE"/>
    <property type="match status" value="1"/>
</dbReference>
<keyword evidence="9" id="KW-0547">Nucleotide-binding</keyword>
<dbReference type="Pfam" id="PF00595">
    <property type="entry name" value="PDZ"/>
    <property type="match status" value="1"/>
</dbReference>
<dbReference type="Gene3D" id="1.10.510.10">
    <property type="entry name" value="Transferase(Phosphotransferase) domain 1"/>
    <property type="match status" value="1"/>
</dbReference>
<keyword evidence="11" id="KW-0067">ATP-binding</keyword>
<evidence type="ECO:0000256" key="10">
    <source>
        <dbReference type="ARBA" id="ARBA00022777"/>
    </source>
</evidence>
<dbReference type="InterPro" id="IPR050236">
    <property type="entry name" value="Ser_Thr_kinase_AGC"/>
</dbReference>
<evidence type="ECO:0000256" key="7">
    <source>
        <dbReference type="ARBA" id="ARBA00022553"/>
    </source>
</evidence>
<evidence type="ECO:0000259" key="17">
    <source>
        <dbReference type="PROSITE" id="PS50106"/>
    </source>
</evidence>
<feature type="domain" description="AGC-kinase C-terminal" evidence="18">
    <location>
        <begin position="988"/>
        <end position="1052"/>
    </location>
</feature>
<evidence type="ECO:0000256" key="11">
    <source>
        <dbReference type="ARBA" id="ARBA00022840"/>
    </source>
</evidence>
<evidence type="ECO:0000256" key="15">
    <source>
        <dbReference type="SAM" id="MobiDB-lite"/>
    </source>
</evidence>
<dbReference type="FunFam" id="1.20.1480.20:FF:000001">
    <property type="entry name" value="microtubule-associated serine/threonine-protein kinase 4 isoform X1"/>
    <property type="match status" value="1"/>
</dbReference>
<evidence type="ECO:0000256" key="3">
    <source>
        <dbReference type="ARBA" id="ARBA00009903"/>
    </source>
</evidence>
<feature type="compositionally biased region" description="Polar residues" evidence="15">
    <location>
        <begin position="1456"/>
        <end position="1481"/>
    </location>
</feature>
<dbReference type="PROSITE" id="PS00108">
    <property type="entry name" value="PROTEIN_KINASE_ST"/>
    <property type="match status" value="1"/>
</dbReference>
<dbReference type="Gene3D" id="2.30.42.10">
    <property type="match status" value="1"/>
</dbReference>
<feature type="compositionally biased region" description="Basic residues" evidence="15">
    <location>
        <begin position="1412"/>
        <end position="1426"/>
    </location>
</feature>
<evidence type="ECO:0000256" key="5">
    <source>
        <dbReference type="ARBA" id="ARBA00022490"/>
    </source>
</evidence>
<dbReference type="Pfam" id="PF08926">
    <property type="entry name" value="DUF1908"/>
    <property type="match status" value="2"/>
</dbReference>
<comment type="similarity">
    <text evidence="3">Belongs to the protein kinase superfamily. AGC Ser/Thr protein kinase family.</text>
</comment>
<dbReference type="InterPro" id="IPR023142">
    <property type="entry name" value="MAST_pre-PK_dom_sf"/>
</dbReference>
<evidence type="ECO:0000313" key="19">
    <source>
        <dbReference type="EMBL" id="ADY40233.1"/>
    </source>
</evidence>
<keyword evidence="6" id="KW-0723">Serine/threonine-protein kinase</keyword>
<dbReference type="PROSITE" id="PS51285">
    <property type="entry name" value="AGC_KINASE_CTER"/>
    <property type="match status" value="1"/>
</dbReference>
<feature type="region of interest" description="Disordered" evidence="15">
    <location>
        <begin position="222"/>
        <end position="282"/>
    </location>
</feature>
<reference evidence="19" key="1">
    <citation type="journal article" date="2011" name="Genome Res.">
        <title>Deep small RNA sequencing from the nematode Ascaris reveals conservation, functional diversification, and novel developmental profiles.</title>
        <authorList>
            <person name="Wang J."/>
            <person name="Czech B."/>
            <person name="Crunk A."/>
            <person name="Wallace A."/>
            <person name="Mitreva M."/>
            <person name="Hannon G.J."/>
            <person name="Davis R.E."/>
        </authorList>
    </citation>
    <scope>NUCLEOTIDE SEQUENCE</scope>
</reference>
<feature type="region of interest" description="Disordered" evidence="15">
    <location>
        <begin position="1410"/>
        <end position="1491"/>
    </location>
</feature>
<dbReference type="EC" id="2.7.11.1" evidence="4"/>
<dbReference type="SUPFAM" id="SSF50156">
    <property type="entry name" value="PDZ domain-like"/>
    <property type="match status" value="1"/>
</dbReference>
<feature type="compositionally biased region" description="Low complexity" evidence="15">
    <location>
        <begin position="1573"/>
        <end position="1598"/>
    </location>
</feature>
<dbReference type="Gene3D" id="3.30.200.20">
    <property type="entry name" value="Phosphorylase Kinase, domain 1"/>
    <property type="match status" value="1"/>
</dbReference>
<dbReference type="Pfam" id="PF00069">
    <property type="entry name" value="Pkinase"/>
    <property type="match status" value="1"/>
</dbReference>
<dbReference type="SUPFAM" id="SSF140482">
    <property type="entry name" value="MAST3 pre-PK domain-like"/>
    <property type="match status" value="1"/>
</dbReference>
<dbReference type="SMART" id="SM00228">
    <property type="entry name" value="PDZ"/>
    <property type="match status" value="1"/>
</dbReference>
<comment type="catalytic activity">
    <reaction evidence="14">
        <text>L-seryl-[protein] + ATP = O-phospho-L-seryl-[protein] + ADP + H(+)</text>
        <dbReference type="Rhea" id="RHEA:17989"/>
        <dbReference type="Rhea" id="RHEA-COMP:9863"/>
        <dbReference type="Rhea" id="RHEA-COMP:11604"/>
        <dbReference type="ChEBI" id="CHEBI:15378"/>
        <dbReference type="ChEBI" id="CHEBI:29999"/>
        <dbReference type="ChEBI" id="CHEBI:30616"/>
        <dbReference type="ChEBI" id="CHEBI:83421"/>
        <dbReference type="ChEBI" id="CHEBI:456216"/>
        <dbReference type="EC" id="2.7.11.1"/>
    </reaction>
</comment>
<feature type="domain" description="PDZ" evidence="17">
    <location>
        <begin position="1311"/>
        <end position="1400"/>
    </location>
</feature>
<dbReference type="EMBL" id="JI164355">
    <property type="protein sequence ID" value="ADY40233.1"/>
    <property type="molecule type" value="mRNA"/>
</dbReference>
<feature type="region of interest" description="Disordered" evidence="15">
    <location>
        <begin position="416"/>
        <end position="438"/>
    </location>
</feature>
<evidence type="ECO:0000256" key="9">
    <source>
        <dbReference type="ARBA" id="ARBA00022741"/>
    </source>
</evidence>
<keyword evidence="5" id="KW-0963">Cytoplasm</keyword>
<name>F1KQS9_ASCSU</name>
<feature type="compositionally biased region" description="Basic and acidic residues" evidence="15">
    <location>
        <begin position="1201"/>
        <end position="1215"/>
    </location>
</feature>
<feature type="region of interest" description="Disordered" evidence="15">
    <location>
        <begin position="183"/>
        <end position="210"/>
    </location>
</feature>
<dbReference type="InterPro" id="IPR036034">
    <property type="entry name" value="PDZ_sf"/>
</dbReference>
<dbReference type="FunFam" id="2.30.42.10:FF:000008">
    <property type="entry name" value="microtubule-associated serine/threonine-protein kinase 4 isoform X2"/>
    <property type="match status" value="1"/>
</dbReference>
<dbReference type="InterPro" id="IPR015022">
    <property type="entry name" value="MAST_pre-PK_dom"/>
</dbReference>
<evidence type="ECO:0000259" key="18">
    <source>
        <dbReference type="PROSITE" id="PS51285"/>
    </source>
</evidence>
<proteinExistence type="evidence at transcript level"/>
<dbReference type="InterPro" id="IPR011009">
    <property type="entry name" value="Kinase-like_dom_sf"/>
</dbReference>
<evidence type="ECO:0000256" key="13">
    <source>
        <dbReference type="ARBA" id="ARBA00047899"/>
    </source>
</evidence>
<feature type="domain" description="Protein kinase" evidence="16">
    <location>
        <begin position="712"/>
        <end position="987"/>
    </location>
</feature>
<comment type="catalytic activity">
    <reaction evidence="13">
        <text>L-threonyl-[protein] + ATP = O-phospho-L-threonyl-[protein] + ADP + H(+)</text>
        <dbReference type="Rhea" id="RHEA:46608"/>
        <dbReference type="Rhea" id="RHEA-COMP:11060"/>
        <dbReference type="Rhea" id="RHEA-COMP:11605"/>
        <dbReference type="ChEBI" id="CHEBI:15378"/>
        <dbReference type="ChEBI" id="CHEBI:30013"/>
        <dbReference type="ChEBI" id="CHEBI:30616"/>
        <dbReference type="ChEBI" id="CHEBI:61977"/>
        <dbReference type="ChEBI" id="CHEBI:456216"/>
        <dbReference type="EC" id="2.7.11.1"/>
    </reaction>
</comment>
<feature type="region of interest" description="Disordered" evidence="15">
    <location>
        <begin position="1159"/>
        <end position="1215"/>
    </location>
</feature>
<evidence type="ECO:0000256" key="12">
    <source>
        <dbReference type="ARBA" id="ARBA00022842"/>
    </source>
</evidence>
<keyword evidence="10 19" id="KW-0418">Kinase</keyword>
<sequence>MSKWWSSDSMDHAEEAAVDSTSPGIAPVPTPIPVYPPSHYPLIRSAHVHSKSSSSLGTTLPSTVPSASSFHHKTATSPFSPVAQRALHVETAHASAPGDVVPVLLSPVLSRPVRSLSAQHCFIRQAAVSDSEPELSFVIGQRHPRCSRPSDSCSSLQTPPRCISPAISHSPLSSRLSAFHTGRRLNSSGNGSLQLVSLPRSGLQRSDSDSCENRRVYASICKKQRKQSGMHSQTSVESSCSGHNSSGSLVRMRNSSLGHSDPQISASSVSQLSPCATHTSSNVRLRRDIGHQSVPSNRAAACRRSLNASTSPILAQRCRSPARSLLLSNCASTSNAKFQPLGIPLRSYSTRSGSSLMPAQHSADNRRWSVASLPSSSGYGTPGSNSAFSSEYSSQEQLCDLLNDMRVAPRFDSNDSYPFMDDMQSRGRPRSRSLTSPVKFGSDSNYDVVMRSSVYKERFPKAKKQMEERLMRFIEENAQLSGVSASSMEIASSSRPVSPSVGTAQRSLNVSTSSSLSRRSLIVSASDQPGVDSGLLRLIADGATRFIHHQIVEIASDCLSKSRDDVITCAYFCEMSQRLEETLTEARDKTSPESFSYLSKLVRSLLMIVSRPARLLECLEFDPDEFYHLLEDAEGAVREQLGSGNARVPDLPQYIISKLGLDRDPLSESQDAELIELEHSPMTGSLLEGPFPSSEGRQKWPSEARLPSEDDYETIRLISNGAYGAVYLVRHRETRQRFALKRMNKQTLIMRNQVDQVYAERDILTFTDNPFVVSFYGSFETRHHLCMLMEYVEGGDCAALLKNVGTLPVELARLYIAETILAIDYLHSYGIVHRDLKPDNLLITAMGHVKLTDFGLSKIGLMNRTTLVSEGCLDVADTQQFKDKQLCGTPEYIAPEVILRQGYGKPVDWWALGIIIYEFLIGIVPFMGETPEQLFANIISEEVEFPEGDEALPSEAESLISQLLEKNPAERLGTVGGAHQLTIQPFFTGLDFKSLLRQKAEFVPQLTSDEDTSYFDTRADRYNHDAESGDDESTPMFGSFSTASPRHSVVGLEPSTSPANLLAAAAATTSAVLNNSTSTALRRARADSESFALQHSSDSFEGHSFDPNYECPIPTAVLLRRRFSTQRQSNLSTSSSGTTGTGCLNTACSSTDSSMDASAFAGDFPRRSPLPAEASRRNTSTPSPLPRFAISCEPSEPTVHASDKKELSPVEESKPVCETNALPEAGSEASNTNTTRVALRGGGTAHVSSSGTLQLVIPGSSSSHSHPQQSPAGSVSSVSSQDGSSPNPSLTLSTSAPEAPLSPQVSSLKPPIVIRRGPKGFGFTIHSMRVYLGEHSDFYTIEHIVSEVDRSSPAFEAGLRPNDLITHVNSMPVSNLTHPQLMSRLLAYGNELSIKVTPLSATSIREGAARRSIGKLAKKKPKRPQRRVPLEKKSRKPSSLLRRLSGKRAANDIVPGSSSQKQTFMPRSVSSQDGMQLSSGSGVAPSAAMSSMTGPSQVKLLSETGLSGEEVCTVVGCTSPLVMPSSASRPSTLQKSILQGLKHKVAGVAQQLTARKHSVSQMPVSPLARHENLSISASRSPSPSAHASKHSLLSRPTK</sequence>
<comment type="subcellular location">
    <subcellularLocation>
        <location evidence="2">Cytoplasm</location>
    </subcellularLocation>
</comment>
<dbReference type="Gene3D" id="1.20.1480.20">
    <property type="entry name" value="MAST3 pre-PK domain-like"/>
    <property type="match status" value="1"/>
</dbReference>
<feature type="compositionally biased region" description="Low complexity" evidence="15">
    <location>
        <begin position="235"/>
        <end position="248"/>
    </location>
</feature>
<evidence type="ECO:0000259" key="16">
    <source>
        <dbReference type="PROSITE" id="PS50011"/>
    </source>
</evidence>
<feature type="compositionally biased region" description="Low complexity" evidence="15">
    <location>
        <begin position="1260"/>
        <end position="1295"/>
    </location>
</feature>
<evidence type="ECO:0000256" key="6">
    <source>
        <dbReference type="ARBA" id="ARBA00022527"/>
    </source>
</evidence>
<comment type="cofactor">
    <cofactor evidence="1">
        <name>Mg(2+)</name>
        <dbReference type="ChEBI" id="CHEBI:18420"/>
    </cofactor>
</comment>